<reference evidence="1" key="1">
    <citation type="submission" date="2016-07" db="EMBL/GenBank/DDBJ databases">
        <authorList>
            <person name="Bretaudeau A."/>
        </authorList>
    </citation>
    <scope>NUCLEOTIDE SEQUENCE</scope>
    <source>
        <strain evidence="1">Rice</strain>
        <tissue evidence="1">Whole body</tissue>
    </source>
</reference>
<accession>A0A2H1W4Q7</accession>
<dbReference type="AlphaFoldDB" id="A0A2H1W4Q7"/>
<gene>
    <name evidence="1" type="ORF">SFRICE_010843</name>
</gene>
<evidence type="ECO:0000313" key="1">
    <source>
        <dbReference type="EMBL" id="SOQ47822.1"/>
    </source>
</evidence>
<protein>
    <submittedName>
        <fullName evidence="1">SFRICE_010843</fullName>
    </submittedName>
</protein>
<name>A0A2H1W4Q7_SPOFR</name>
<organism evidence="1">
    <name type="scientific">Spodoptera frugiperda</name>
    <name type="common">Fall armyworm</name>
    <dbReference type="NCBI Taxonomy" id="7108"/>
    <lineage>
        <taxon>Eukaryota</taxon>
        <taxon>Metazoa</taxon>
        <taxon>Ecdysozoa</taxon>
        <taxon>Arthropoda</taxon>
        <taxon>Hexapoda</taxon>
        <taxon>Insecta</taxon>
        <taxon>Pterygota</taxon>
        <taxon>Neoptera</taxon>
        <taxon>Endopterygota</taxon>
        <taxon>Lepidoptera</taxon>
        <taxon>Glossata</taxon>
        <taxon>Ditrysia</taxon>
        <taxon>Noctuoidea</taxon>
        <taxon>Noctuidae</taxon>
        <taxon>Amphipyrinae</taxon>
        <taxon>Spodoptera</taxon>
    </lineage>
</organism>
<proteinExistence type="predicted"/>
<dbReference type="EMBL" id="ODYU01006186">
    <property type="protein sequence ID" value="SOQ47822.1"/>
    <property type="molecule type" value="Genomic_DNA"/>
</dbReference>
<sequence length="74" mass="8012">MRLNKTIEVAIQRNSNGRYGGKSSKTCPALGESRGIVSLLLTKNHPVPTPALLVGAPVKIMVTAIPMRYQPQNK</sequence>